<dbReference type="InterPro" id="IPR027417">
    <property type="entry name" value="P-loop_NTPase"/>
</dbReference>
<dbReference type="Pfam" id="PF09820">
    <property type="entry name" value="AAA-ATPase_like"/>
    <property type="match status" value="1"/>
</dbReference>
<dbReference type="Proteomes" id="UP000733611">
    <property type="component" value="Unassembled WGS sequence"/>
</dbReference>
<dbReference type="Pfam" id="PF08011">
    <property type="entry name" value="PDDEXK_9"/>
    <property type="match status" value="1"/>
</dbReference>
<sequence>MLKLKPLAQLMQASSLGGTALQDSSGDDSDLQNIPLGVSHWDDLQDKFFDYVVVDKTAKLAELVKYNAVFIGRPRRMGKTTLCSMLYELFAHGKGKFEDTAVYELWTEPDVYPVIRLSFNVIGGDDVSQFEAALKDAVVNAFCLSGFPEVKSFQRDMTISGFLGQFNQIALQHELVILIDEWDRPLTRLIDNNDDNADKFNVVRSVLSVFYAWLRVVPNVRFTLVTGIMRYSEFSPFTGQDIQDLSMEPYWADLLGYTQEDVRTYFARYILLATKKLGISEEQLFEKLELYYAGFCFDENASVKVYCPYAINSFFDQLTDPDKQLMFDSFWMESACAREALTSFLSTHPLAPTDLSQICLQHFTLTKDELREPFFFGFFGSGGSVKFKQLLVQGGYYSIKSLVHNPVTGKREFNCGVTNQDVVKDFEPVVTNYLVNFDADKSKALKAYGAAAQQSLLAGDFECMCIRLNQILGKIHSQILNHADEELYRAFIARFLRANLIKVSAEVVNTLGRCDLVAVTPDRLYPIELKCLSADKDTEHHKFTRLTDGDTQLLEKGYGSNLTDNDLPQTGVILVISDKDHQICAWRTLTQTDAGIEHHEGYIPPLNVLTQQQVKYGRVHWQSQPQTPSPTQL</sequence>
<evidence type="ECO:0000313" key="3">
    <source>
        <dbReference type="Proteomes" id="UP000733611"/>
    </source>
</evidence>
<proteinExistence type="predicted"/>
<organism evidence="2 3">
    <name type="scientific">Candidatus Anaerobiospirillum pullicola</name>
    <dbReference type="NCBI Taxonomy" id="2838451"/>
    <lineage>
        <taxon>Bacteria</taxon>
        <taxon>Pseudomonadati</taxon>
        <taxon>Pseudomonadota</taxon>
        <taxon>Gammaproteobacteria</taxon>
        <taxon>Aeromonadales</taxon>
        <taxon>Succinivibrionaceae</taxon>
        <taxon>Anaerobiospirillum</taxon>
    </lineage>
</organism>
<dbReference type="PANTHER" id="PTHR34825">
    <property type="entry name" value="CONSERVED PROTEIN, WITH A WEAK D-GALACTARATE DEHYDRATASE/ALTRONATE HYDROLASE DOMAIN"/>
    <property type="match status" value="1"/>
</dbReference>
<name>A0A948TGT2_9GAMM</name>
<protein>
    <submittedName>
        <fullName evidence="2">AAA family ATPase</fullName>
    </submittedName>
</protein>
<dbReference type="SUPFAM" id="SSF52540">
    <property type="entry name" value="P-loop containing nucleoside triphosphate hydrolases"/>
    <property type="match status" value="1"/>
</dbReference>
<reference evidence="2" key="1">
    <citation type="journal article" date="2021" name="PeerJ">
        <title>Extensive microbial diversity within the chicken gut microbiome revealed by metagenomics and culture.</title>
        <authorList>
            <person name="Gilroy R."/>
            <person name="Ravi A."/>
            <person name="Getino M."/>
            <person name="Pursley I."/>
            <person name="Horton D.L."/>
            <person name="Alikhan N.F."/>
            <person name="Baker D."/>
            <person name="Gharbi K."/>
            <person name="Hall N."/>
            <person name="Watson M."/>
            <person name="Adriaenssens E.M."/>
            <person name="Foster-Nyarko E."/>
            <person name="Jarju S."/>
            <person name="Secka A."/>
            <person name="Antonio M."/>
            <person name="Oren A."/>
            <person name="Chaudhuri R.R."/>
            <person name="La Ragione R."/>
            <person name="Hildebrand F."/>
            <person name="Pallen M.J."/>
        </authorList>
    </citation>
    <scope>NUCLEOTIDE SEQUENCE</scope>
    <source>
        <strain evidence="2">378</strain>
    </source>
</reference>
<dbReference type="InterPro" id="IPR012547">
    <property type="entry name" value="PDDEXK_9"/>
</dbReference>
<dbReference type="PANTHER" id="PTHR34825:SF1">
    <property type="entry name" value="AAA-ATPASE-LIKE DOMAIN-CONTAINING PROTEIN"/>
    <property type="match status" value="1"/>
</dbReference>
<dbReference type="EMBL" id="JAHLFE010000163">
    <property type="protein sequence ID" value="MBU3844770.1"/>
    <property type="molecule type" value="Genomic_DNA"/>
</dbReference>
<feature type="domain" description="AAA-ATPase-like" evidence="1">
    <location>
        <begin position="35"/>
        <end position="232"/>
    </location>
</feature>
<evidence type="ECO:0000313" key="2">
    <source>
        <dbReference type="EMBL" id="MBU3844770.1"/>
    </source>
</evidence>
<gene>
    <name evidence="2" type="ORF">H9847_07900</name>
</gene>
<accession>A0A948TGT2</accession>
<dbReference type="AlphaFoldDB" id="A0A948TGT2"/>
<comment type="caution">
    <text evidence="2">The sequence shown here is derived from an EMBL/GenBank/DDBJ whole genome shotgun (WGS) entry which is preliminary data.</text>
</comment>
<evidence type="ECO:0000259" key="1">
    <source>
        <dbReference type="Pfam" id="PF09820"/>
    </source>
</evidence>
<reference evidence="2" key="2">
    <citation type="submission" date="2021-04" db="EMBL/GenBank/DDBJ databases">
        <authorList>
            <person name="Gilroy R."/>
        </authorList>
    </citation>
    <scope>NUCLEOTIDE SEQUENCE</scope>
    <source>
        <strain evidence="2">378</strain>
    </source>
</reference>
<dbReference type="InterPro" id="IPR018631">
    <property type="entry name" value="AAA-ATPase-like_dom"/>
</dbReference>